<proteinExistence type="predicted"/>
<name>A0A395H4N1_9EURO</name>
<dbReference type="RefSeq" id="XP_025577124.1">
    <property type="nucleotide sequence ID" value="XM_025714044.1"/>
</dbReference>
<feature type="non-terminal residue" evidence="2">
    <location>
        <position position="1"/>
    </location>
</feature>
<dbReference type="PANTHER" id="PTHR42085">
    <property type="entry name" value="F-BOX DOMAIN-CONTAINING PROTEIN"/>
    <property type="match status" value="1"/>
</dbReference>
<protein>
    <recommendedName>
        <fullName evidence="4">F-box domain-containing protein</fullName>
    </recommendedName>
</protein>
<evidence type="ECO:0000313" key="2">
    <source>
        <dbReference type="EMBL" id="RAL02797.1"/>
    </source>
</evidence>
<reference evidence="2 3" key="1">
    <citation type="submission" date="2018-02" db="EMBL/GenBank/DDBJ databases">
        <title>The genomes of Aspergillus section Nigri reveals drivers in fungal speciation.</title>
        <authorList>
            <consortium name="DOE Joint Genome Institute"/>
            <person name="Vesth T.C."/>
            <person name="Nybo J."/>
            <person name="Theobald S."/>
            <person name="Brandl J."/>
            <person name="Frisvad J.C."/>
            <person name="Nielsen K.F."/>
            <person name="Lyhne E.K."/>
            <person name="Kogle M.E."/>
            <person name="Kuo A."/>
            <person name="Riley R."/>
            <person name="Clum A."/>
            <person name="Nolan M."/>
            <person name="Lipzen A."/>
            <person name="Salamov A."/>
            <person name="Henrissat B."/>
            <person name="Wiebenga A."/>
            <person name="De vries R.P."/>
            <person name="Grigoriev I.V."/>
            <person name="Mortensen U.H."/>
            <person name="Andersen M.R."/>
            <person name="Baker S.E."/>
        </authorList>
    </citation>
    <scope>NUCLEOTIDE SEQUENCE [LARGE SCALE GENOMIC DNA]</scope>
    <source>
        <strain evidence="2 3">CBS 121593</strain>
    </source>
</reference>
<gene>
    <name evidence="2" type="ORF">BO80DRAFT_18374</name>
</gene>
<dbReference type="PANTHER" id="PTHR42085:SF1">
    <property type="entry name" value="F-BOX DOMAIN-CONTAINING PROTEIN"/>
    <property type="match status" value="1"/>
</dbReference>
<feature type="region of interest" description="Disordered" evidence="1">
    <location>
        <begin position="283"/>
        <end position="317"/>
    </location>
</feature>
<sequence length="341" mass="38791">TSPLLHLPPELRNKIYSYTLESLPSPTASTRTYRRRALYYRPGFQRPKRISTALLQTCQQIYAEASLLPALLTTHTFWCYRAPPHVRHAAAPGEYFARMTPEQRGVVREVGFFTQQFFLEGRWGEILRSLRDADGEGQLGKAGGGGGGGGGGVRPRKITLTLRHSDWWFWERNEELGIDPFRAGRVSARQMRSGSGQGQKGGQMDDRAWGNQFVNVPGLETLVVEFETVMRKRDQLDWIVQMAAGWRFPLVPEEGIFLVPGEEGGEREAWRWVGAREEVLRAETERGGVEEEEGEDGAGRVPELMPLREGGEDGKVELDYDPEVEEEYYVVFMTWRRQKVE</sequence>
<evidence type="ECO:0008006" key="4">
    <source>
        <dbReference type="Google" id="ProtNLM"/>
    </source>
</evidence>
<accession>A0A395H4N1</accession>
<dbReference type="VEuPathDB" id="FungiDB:BO80DRAFT_18374"/>
<keyword evidence="3" id="KW-1185">Reference proteome</keyword>
<organism evidence="2 3">
    <name type="scientific">Aspergillus ibericus CBS 121593</name>
    <dbReference type="NCBI Taxonomy" id="1448316"/>
    <lineage>
        <taxon>Eukaryota</taxon>
        <taxon>Fungi</taxon>
        <taxon>Dikarya</taxon>
        <taxon>Ascomycota</taxon>
        <taxon>Pezizomycotina</taxon>
        <taxon>Eurotiomycetes</taxon>
        <taxon>Eurotiomycetidae</taxon>
        <taxon>Eurotiales</taxon>
        <taxon>Aspergillaceae</taxon>
        <taxon>Aspergillus</taxon>
        <taxon>Aspergillus subgen. Circumdati</taxon>
    </lineage>
</organism>
<dbReference type="EMBL" id="KZ824429">
    <property type="protein sequence ID" value="RAL02797.1"/>
    <property type="molecule type" value="Genomic_DNA"/>
</dbReference>
<evidence type="ECO:0000313" key="3">
    <source>
        <dbReference type="Proteomes" id="UP000249402"/>
    </source>
</evidence>
<dbReference type="GeneID" id="37218909"/>
<evidence type="ECO:0000256" key="1">
    <source>
        <dbReference type="SAM" id="MobiDB-lite"/>
    </source>
</evidence>
<dbReference type="AlphaFoldDB" id="A0A395H4N1"/>
<dbReference type="Proteomes" id="UP000249402">
    <property type="component" value="Unassembled WGS sequence"/>
</dbReference>
<dbReference type="OrthoDB" id="288942at2759"/>
<dbReference type="InterPro" id="IPR038883">
    <property type="entry name" value="AN11006-like"/>
</dbReference>
<dbReference type="STRING" id="1448316.A0A395H4N1"/>